<evidence type="ECO:0000256" key="4">
    <source>
        <dbReference type="SAM" id="MobiDB-lite"/>
    </source>
</evidence>
<keyword evidence="1" id="KW-0349">Heme</keyword>
<dbReference type="InterPro" id="IPR036400">
    <property type="entry name" value="Cyt_B5-like_heme/steroid_sf"/>
</dbReference>
<proteinExistence type="predicted"/>
<name>A0AAN6VGE6_9PEZI</name>
<feature type="region of interest" description="Disordered" evidence="4">
    <location>
        <begin position="1118"/>
        <end position="1157"/>
    </location>
</feature>
<dbReference type="PROSITE" id="PS00191">
    <property type="entry name" value="CYTOCHROME_B5_1"/>
    <property type="match status" value="1"/>
</dbReference>
<dbReference type="PROSITE" id="PS50255">
    <property type="entry name" value="CYTOCHROME_B5_2"/>
    <property type="match status" value="1"/>
</dbReference>
<keyword evidence="3" id="KW-0408">Iron</keyword>
<dbReference type="InterPro" id="IPR018506">
    <property type="entry name" value="Cyt_B5_heme-BS"/>
</dbReference>
<dbReference type="EMBL" id="MU857038">
    <property type="protein sequence ID" value="KAK4151018.1"/>
    <property type="molecule type" value="Genomic_DNA"/>
</dbReference>
<feature type="region of interest" description="Disordered" evidence="4">
    <location>
        <begin position="763"/>
        <end position="789"/>
    </location>
</feature>
<dbReference type="GO" id="GO:0046872">
    <property type="term" value="F:metal ion binding"/>
    <property type="evidence" value="ECO:0007669"/>
    <property type="project" value="UniProtKB-KW"/>
</dbReference>
<dbReference type="SUPFAM" id="SSF55856">
    <property type="entry name" value="Cytochrome b5-like heme/steroid binding domain"/>
    <property type="match status" value="1"/>
</dbReference>
<feature type="domain" description="Cytochrome b5 heme-binding" evidence="5">
    <location>
        <begin position="883"/>
        <end position="961"/>
    </location>
</feature>
<organism evidence="6 7">
    <name type="scientific">Chaetomidium leptoderma</name>
    <dbReference type="NCBI Taxonomy" id="669021"/>
    <lineage>
        <taxon>Eukaryota</taxon>
        <taxon>Fungi</taxon>
        <taxon>Dikarya</taxon>
        <taxon>Ascomycota</taxon>
        <taxon>Pezizomycotina</taxon>
        <taxon>Sordariomycetes</taxon>
        <taxon>Sordariomycetidae</taxon>
        <taxon>Sordariales</taxon>
        <taxon>Chaetomiaceae</taxon>
        <taxon>Chaetomidium</taxon>
    </lineage>
</organism>
<gene>
    <name evidence="6" type="ORF">C8A00DRAFT_45706</name>
</gene>
<dbReference type="AlphaFoldDB" id="A0AAN6VGE6"/>
<evidence type="ECO:0000256" key="2">
    <source>
        <dbReference type="ARBA" id="ARBA00022723"/>
    </source>
</evidence>
<evidence type="ECO:0000256" key="3">
    <source>
        <dbReference type="ARBA" id="ARBA00023004"/>
    </source>
</evidence>
<dbReference type="Gene3D" id="3.10.120.10">
    <property type="entry name" value="Cytochrome b5-like heme/steroid binding domain"/>
    <property type="match status" value="1"/>
</dbReference>
<protein>
    <recommendedName>
        <fullName evidence="5">Cytochrome b5 heme-binding domain-containing protein</fullName>
    </recommendedName>
</protein>
<dbReference type="SMART" id="SM01117">
    <property type="entry name" value="Cyt-b5"/>
    <property type="match status" value="1"/>
</dbReference>
<keyword evidence="2" id="KW-0479">Metal-binding</keyword>
<accession>A0AAN6VGE6</accession>
<dbReference type="GO" id="GO:0004128">
    <property type="term" value="F:cytochrome-b5 reductase activity, acting on NAD(P)H"/>
    <property type="evidence" value="ECO:0007669"/>
    <property type="project" value="TreeGrafter"/>
</dbReference>
<evidence type="ECO:0000259" key="5">
    <source>
        <dbReference type="PROSITE" id="PS50255"/>
    </source>
</evidence>
<comment type="caution">
    <text evidence="6">The sequence shown here is derived from an EMBL/GenBank/DDBJ whole genome shotgun (WGS) entry which is preliminary data.</text>
</comment>
<dbReference type="PANTHER" id="PTHR46237:SF1">
    <property type="entry name" value="CYTOCHROME B5 REDUCTASE 4"/>
    <property type="match status" value="1"/>
</dbReference>
<dbReference type="PANTHER" id="PTHR46237">
    <property type="entry name" value="CYTOCHROME B5 REDUCTASE 4 FAMILY MEMBER"/>
    <property type="match status" value="1"/>
</dbReference>
<dbReference type="InterPro" id="IPR001199">
    <property type="entry name" value="Cyt_B5-like_heme/steroid-bd"/>
</dbReference>
<reference evidence="6" key="2">
    <citation type="submission" date="2023-05" db="EMBL/GenBank/DDBJ databases">
        <authorList>
            <consortium name="Lawrence Berkeley National Laboratory"/>
            <person name="Steindorff A."/>
            <person name="Hensen N."/>
            <person name="Bonometti L."/>
            <person name="Westerberg I."/>
            <person name="Brannstrom I.O."/>
            <person name="Guillou S."/>
            <person name="Cros-Aarteil S."/>
            <person name="Calhoun S."/>
            <person name="Haridas S."/>
            <person name="Kuo A."/>
            <person name="Mondo S."/>
            <person name="Pangilinan J."/>
            <person name="Riley R."/>
            <person name="Labutti K."/>
            <person name="Andreopoulos B."/>
            <person name="Lipzen A."/>
            <person name="Chen C."/>
            <person name="Yanf M."/>
            <person name="Daum C."/>
            <person name="Ng V."/>
            <person name="Clum A."/>
            <person name="Ohm R."/>
            <person name="Martin F."/>
            <person name="Silar P."/>
            <person name="Natvig D."/>
            <person name="Lalanne C."/>
            <person name="Gautier V."/>
            <person name="Ament-Velasquez S.L."/>
            <person name="Kruys A."/>
            <person name="Hutchinson M.I."/>
            <person name="Powell A.J."/>
            <person name="Barry K."/>
            <person name="Miller A.N."/>
            <person name="Grigoriev I.V."/>
            <person name="Debuchy R."/>
            <person name="Gladieux P."/>
            <person name="Thoren M.H."/>
            <person name="Johannesson H."/>
        </authorList>
    </citation>
    <scope>NUCLEOTIDE SEQUENCE</scope>
    <source>
        <strain evidence="6">CBS 538.74</strain>
    </source>
</reference>
<evidence type="ECO:0000313" key="7">
    <source>
        <dbReference type="Proteomes" id="UP001302745"/>
    </source>
</evidence>
<sequence length="1157" mass="131645">MDNQAPQIASDLQKPPPSPWLRKYGGQTRTVFNNPNEPATHSGFAPLFPQLHPTWYAEDSTAFSHAEPYPKPSDHGLDMLFGTEKSQIDLNRGLTTWEIATLRQHLVNGWPGGHRQMDPTIPHDLEHGHCVDVDENGWHPVFERNKWYDFRVPIVDGKIIPHPLPGIDPADVWSVDVPRLWEELRVSVELADRWLRHMATGLWLNHMVHEDWVEWMEAGPNWDDLNNPRFLGPNMKVWKIPAQGKDYDSEKTLGIIAEQLAPRLVWTFVDHGHHPYDAADKDDFYGRTDRHWDGGEEPEEDTPVADRPLPFITIYLHLRPLRVLLNPKSTLAERFQARWSLAMTHAINYTRHINMVEPPSEPYYDQEWSRELGMSGIQSFFGTDFHEAPLTDTAAHSGYQYGMSTVNFPSAPGNLPVDTVNNALVSYIGKVDAVSPLPAAWSASTLLESFYTTHVQKYGLAAFHAPKLFSSHRIFRGFYSDVTRAQPITTVPTATAIPTLDETAATLADLQARRLAWARLRPWYADAHRLWRHTPYANVSARSVVARFTDAYRRYRHSSTPNEALRAEREAHVATSGMYYWLCLHRPRPQDEDGGIPPRDWVFVVLALLMQVVLPARRGTGYENDSREVGNAWFPSRAAVSGTQRVWRFKEKRRVWTQLGRVYSLPDRHMEPHVVRDARGEVVEYVTNRTFLLETALEIKQSYERFEPVPLPLSVALENELVSLFGQNGFAEEEDEEEEWLDWTFEFPAYSSQFVTRDAEGGYVPWSELPPPPGGPPAQGGSGQGHAQEGGYDVFDVGSILDNDPSLDVETVFERTELGRQIVSQKVVDALDAEGHRPYGKLLTWKHEQEVSEHDGQDGRDMWCVVGNFVYNITAPGMAPPRQRAFTLRELGRYIYPQLGMYCAIGGDVYNLGRYLDSHPGGAQILYEYAGRDATDAFQQAHPDWVETLQQNRALKVGRLVAERSRRDIDEYEIALLNRVFCITSLFDENEQLFSALWPYHGTDATNALKREEAPYALRQLLSRDNLVCAKLVSGTRRHIKESELHSHNHIPSKAGRREQPGVGDNDWRVWVSVAEGGGSRKQMVYDVTTLIMFGGSELEQELRPWLGKRIRDRGLADMSSDSHRNLASSKRQVDDLDDSDVEVVGPSKRFGSRSQR</sequence>
<dbReference type="Proteomes" id="UP001302745">
    <property type="component" value="Unassembled WGS sequence"/>
</dbReference>
<dbReference type="InterPro" id="IPR051872">
    <property type="entry name" value="Cytochrome_b5/Flavoprotein_Rdt"/>
</dbReference>
<evidence type="ECO:0000256" key="1">
    <source>
        <dbReference type="ARBA" id="ARBA00022617"/>
    </source>
</evidence>
<keyword evidence="7" id="KW-1185">Reference proteome</keyword>
<dbReference type="Pfam" id="PF00173">
    <property type="entry name" value="Cyt-b5"/>
    <property type="match status" value="1"/>
</dbReference>
<dbReference type="GO" id="GO:0020037">
    <property type="term" value="F:heme binding"/>
    <property type="evidence" value="ECO:0007669"/>
    <property type="project" value="InterPro"/>
</dbReference>
<reference evidence="6" key="1">
    <citation type="journal article" date="2023" name="Mol. Phylogenet. Evol.">
        <title>Genome-scale phylogeny and comparative genomics of the fungal order Sordariales.</title>
        <authorList>
            <person name="Hensen N."/>
            <person name="Bonometti L."/>
            <person name="Westerberg I."/>
            <person name="Brannstrom I.O."/>
            <person name="Guillou S."/>
            <person name="Cros-Aarteil S."/>
            <person name="Calhoun S."/>
            <person name="Haridas S."/>
            <person name="Kuo A."/>
            <person name="Mondo S."/>
            <person name="Pangilinan J."/>
            <person name="Riley R."/>
            <person name="LaButti K."/>
            <person name="Andreopoulos B."/>
            <person name="Lipzen A."/>
            <person name="Chen C."/>
            <person name="Yan M."/>
            <person name="Daum C."/>
            <person name="Ng V."/>
            <person name="Clum A."/>
            <person name="Steindorff A."/>
            <person name="Ohm R.A."/>
            <person name="Martin F."/>
            <person name="Silar P."/>
            <person name="Natvig D.O."/>
            <person name="Lalanne C."/>
            <person name="Gautier V."/>
            <person name="Ament-Velasquez S.L."/>
            <person name="Kruys A."/>
            <person name="Hutchinson M.I."/>
            <person name="Powell A.J."/>
            <person name="Barry K."/>
            <person name="Miller A.N."/>
            <person name="Grigoriev I.V."/>
            <person name="Debuchy R."/>
            <person name="Gladieux P."/>
            <person name="Hiltunen Thoren M."/>
            <person name="Johannesson H."/>
        </authorList>
    </citation>
    <scope>NUCLEOTIDE SEQUENCE</scope>
    <source>
        <strain evidence="6">CBS 538.74</strain>
    </source>
</reference>
<evidence type="ECO:0000313" key="6">
    <source>
        <dbReference type="EMBL" id="KAK4151018.1"/>
    </source>
</evidence>
<dbReference type="GO" id="GO:0005737">
    <property type="term" value="C:cytoplasm"/>
    <property type="evidence" value="ECO:0007669"/>
    <property type="project" value="TreeGrafter"/>
</dbReference>
<feature type="region of interest" description="Disordered" evidence="4">
    <location>
        <begin position="1043"/>
        <end position="1062"/>
    </location>
</feature>